<proteinExistence type="inferred from homology"/>
<evidence type="ECO:0000256" key="4">
    <source>
        <dbReference type="HAMAP-Rule" id="MF_00063"/>
    </source>
</evidence>
<dbReference type="GO" id="GO:0004604">
    <property type="term" value="F:phosphoadenylyl-sulfate reductase (thioredoxin) activity"/>
    <property type="evidence" value="ECO:0007669"/>
    <property type="project" value="UniProtKB-UniRule"/>
</dbReference>
<comment type="caution">
    <text evidence="6">The sequence shown here is derived from an EMBL/GenBank/DDBJ whole genome shotgun (WGS) entry which is preliminary data.</text>
</comment>
<dbReference type="NCBIfam" id="TIGR00434">
    <property type="entry name" value="cysH"/>
    <property type="match status" value="1"/>
</dbReference>
<comment type="pathway">
    <text evidence="3 4">Sulfur metabolism; hydrogen sulfide biosynthesis; sulfite from sulfate.</text>
</comment>
<comment type="cofactor">
    <cofactor evidence="4">
        <name>[4Fe-4S] cluster</name>
        <dbReference type="ChEBI" id="CHEBI:49883"/>
    </cofactor>
    <text evidence="4">Binds 1 [4Fe-4S] cluster per subunit.</text>
</comment>
<dbReference type="Gene3D" id="3.40.50.620">
    <property type="entry name" value="HUPs"/>
    <property type="match status" value="1"/>
</dbReference>
<comment type="catalytic activity">
    <reaction evidence="4">
        <text>[thioredoxin]-disulfide + sulfite + AMP + 2 H(+) = adenosine 5'-phosphosulfate + [thioredoxin]-dithiol</text>
        <dbReference type="Rhea" id="RHEA:21976"/>
        <dbReference type="Rhea" id="RHEA-COMP:10698"/>
        <dbReference type="Rhea" id="RHEA-COMP:10700"/>
        <dbReference type="ChEBI" id="CHEBI:15378"/>
        <dbReference type="ChEBI" id="CHEBI:17359"/>
        <dbReference type="ChEBI" id="CHEBI:29950"/>
        <dbReference type="ChEBI" id="CHEBI:50058"/>
        <dbReference type="ChEBI" id="CHEBI:58243"/>
        <dbReference type="ChEBI" id="CHEBI:456215"/>
        <dbReference type="EC" id="1.8.4.10"/>
    </reaction>
</comment>
<reference evidence="6" key="1">
    <citation type="journal article" date="2014" name="Int. J. Syst. Evol. Microbiol.">
        <title>Complete genome sequence of Corynebacterium casei LMG S-19264T (=DSM 44701T), isolated from a smear-ripened cheese.</title>
        <authorList>
            <consortium name="US DOE Joint Genome Institute (JGI-PGF)"/>
            <person name="Walter F."/>
            <person name="Albersmeier A."/>
            <person name="Kalinowski J."/>
            <person name="Ruckert C."/>
        </authorList>
    </citation>
    <scope>NUCLEOTIDE SEQUENCE</scope>
    <source>
        <strain evidence="6">CGMCC 1.15388</strain>
    </source>
</reference>
<evidence type="ECO:0000256" key="3">
    <source>
        <dbReference type="ARBA" id="ARBA00024327"/>
    </source>
</evidence>
<dbReference type="NCBIfam" id="NF002537">
    <property type="entry name" value="PRK02090.1"/>
    <property type="match status" value="1"/>
</dbReference>
<evidence type="ECO:0000259" key="5">
    <source>
        <dbReference type="Pfam" id="PF01507"/>
    </source>
</evidence>
<dbReference type="AlphaFoldDB" id="A0A917AUE4"/>
<keyword evidence="4" id="KW-0963">Cytoplasm</keyword>
<keyword evidence="7" id="KW-1185">Reference proteome</keyword>
<comment type="subcellular location">
    <subcellularLocation>
        <location evidence="4">Cytoplasm</location>
    </subcellularLocation>
</comment>
<dbReference type="PIRSF" id="PIRSF000857">
    <property type="entry name" value="PAPS_reductase"/>
    <property type="match status" value="1"/>
</dbReference>
<dbReference type="PANTHER" id="PTHR46509">
    <property type="entry name" value="PHOSPHOADENOSINE PHOSPHOSULFATE REDUCTASE"/>
    <property type="match status" value="1"/>
</dbReference>
<reference evidence="6" key="2">
    <citation type="submission" date="2020-09" db="EMBL/GenBank/DDBJ databases">
        <authorList>
            <person name="Sun Q."/>
            <person name="Zhou Y."/>
        </authorList>
    </citation>
    <scope>NUCLEOTIDE SEQUENCE</scope>
    <source>
        <strain evidence="6">CGMCC 1.15388</strain>
    </source>
</reference>
<protein>
    <recommendedName>
        <fullName evidence="4">Adenosine 5'-phosphosulfate reductase</fullName>
        <shortName evidence="4">APS reductase</shortName>
        <ecNumber evidence="4">1.8.4.10</ecNumber>
    </recommendedName>
    <alternativeName>
        <fullName evidence="4">5'-adenylylsulfate reductase</fullName>
    </alternativeName>
    <alternativeName>
        <fullName evidence="4">Thioredoxin-dependent 5'-adenylylsulfate reductase</fullName>
    </alternativeName>
</protein>
<feature type="binding site" evidence="4">
    <location>
        <position position="134"/>
    </location>
    <ligand>
        <name>[4Fe-4S] cluster</name>
        <dbReference type="ChEBI" id="CHEBI:49883"/>
    </ligand>
</feature>
<feature type="binding site" evidence="4">
    <location>
        <position position="217"/>
    </location>
    <ligand>
        <name>[4Fe-4S] cluster</name>
        <dbReference type="ChEBI" id="CHEBI:49883"/>
    </ligand>
</feature>
<dbReference type="GO" id="GO:0051539">
    <property type="term" value="F:4 iron, 4 sulfur cluster binding"/>
    <property type="evidence" value="ECO:0007669"/>
    <property type="project" value="UniProtKB-UniRule"/>
</dbReference>
<keyword evidence="2 4" id="KW-0560">Oxidoreductase</keyword>
<gene>
    <name evidence="4 6" type="primary">cysH</name>
    <name evidence="6" type="ORF">GCM10011401_20750</name>
</gene>
<dbReference type="InterPro" id="IPR002500">
    <property type="entry name" value="PAPS_reduct_dom"/>
</dbReference>
<evidence type="ECO:0000256" key="1">
    <source>
        <dbReference type="ARBA" id="ARBA00009732"/>
    </source>
</evidence>
<dbReference type="GO" id="GO:0019379">
    <property type="term" value="P:sulfate assimilation, phosphoadenylyl sulfate reduction by phosphoadenylyl-sulfate reductase (thioredoxin)"/>
    <property type="evidence" value="ECO:0007669"/>
    <property type="project" value="UniProtKB-UniRule"/>
</dbReference>
<keyword evidence="4" id="KW-0408">Iron</keyword>
<dbReference type="EMBL" id="BMIS01000009">
    <property type="protein sequence ID" value="GGE73458.1"/>
    <property type="molecule type" value="Genomic_DNA"/>
</dbReference>
<dbReference type="GO" id="GO:0043866">
    <property type="term" value="F:adenylyl-sulfate reductase (thioredoxin) activity"/>
    <property type="evidence" value="ECO:0007669"/>
    <property type="project" value="UniProtKB-EC"/>
</dbReference>
<dbReference type="GO" id="GO:0070814">
    <property type="term" value="P:hydrogen sulfide biosynthetic process"/>
    <property type="evidence" value="ECO:0007669"/>
    <property type="project" value="UniProtKB-UniRule"/>
</dbReference>
<dbReference type="Proteomes" id="UP000633136">
    <property type="component" value="Unassembled WGS sequence"/>
</dbReference>
<dbReference type="GO" id="GO:0005737">
    <property type="term" value="C:cytoplasm"/>
    <property type="evidence" value="ECO:0007669"/>
    <property type="project" value="UniProtKB-SubCell"/>
</dbReference>
<organism evidence="6 7">
    <name type="scientific">Nesterenkonia cremea</name>
    <dbReference type="NCBI Taxonomy" id="1882340"/>
    <lineage>
        <taxon>Bacteria</taxon>
        <taxon>Bacillati</taxon>
        <taxon>Actinomycetota</taxon>
        <taxon>Actinomycetes</taxon>
        <taxon>Micrococcales</taxon>
        <taxon>Micrococcaceae</taxon>
        <taxon>Nesterenkonia</taxon>
    </lineage>
</organism>
<comment type="function">
    <text evidence="4">Catalyzes the formation of sulfite from adenosine 5'-phosphosulfate (APS) using thioredoxin as an electron donor.</text>
</comment>
<dbReference type="Pfam" id="PF01507">
    <property type="entry name" value="PAPS_reduct"/>
    <property type="match status" value="1"/>
</dbReference>
<feature type="domain" description="Phosphoadenosine phosphosulphate reductase" evidence="5">
    <location>
        <begin position="56"/>
        <end position="223"/>
    </location>
</feature>
<evidence type="ECO:0000313" key="7">
    <source>
        <dbReference type="Proteomes" id="UP000633136"/>
    </source>
</evidence>
<dbReference type="SUPFAM" id="SSF52402">
    <property type="entry name" value="Adenine nucleotide alpha hydrolases-like"/>
    <property type="match status" value="1"/>
</dbReference>
<dbReference type="GO" id="GO:0046872">
    <property type="term" value="F:metal ion binding"/>
    <property type="evidence" value="ECO:0007669"/>
    <property type="project" value="UniProtKB-KW"/>
</dbReference>
<dbReference type="PANTHER" id="PTHR46509:SF1">
    <property type="entry name" value="PHOSPHOADENOSINE PHOSPHOSULFATE REDUCTASE"/>
    <property type="match status" value="1"/>
</dbReference>
<dbReference type="InterPro" id="IPR004511">
    <property type="entry name" value="PAPS/APS_Rdtase"/>
</dbReference>
<keyword evidence="4" id="KW-0479">Metal-binding</keyword>
<evidence type="ECO:0000313" key="6">
    <source>
        <dbReference type="EMBL" id="GGE73458.1"/>
    </source>
</evidence>
<feature type="active site" description="Nucleophile; cysteine thiosulfonate intermediate" evidence="4">
    <location>
        <position position="243"/>
    </location>
</feature>
<dbReference type="HAMAP" id="MF_00063">
    <property type="entry name" value="CysH"/>
    <property type="match status" value="1"/>
</dbReference>
<feature type="binding site" evidence="4">
    <location>
        <position position="220"/>
    </location>
    <ligand>
        <name>[4Fe-4S] cluster</name>
        <dbReference type="ChEBI" id="CHEBI:49883"/>
    </ligand>
</feature>
<evidence type="ECO:0000256" key="2">
    <source>
        <dbReference type="ARBA" id="ARBA00023002"/>
    </source>
</evidence>
<feature type="binding site" evidence="4">
    <location>
        <position position="135"/>
    </location>
    <ligand>
        <name>[4Fe-4S] cluster</name>
        <dbReference type="ChEBI" id="CHEBI:49883"/>
    </ligand>
</feature>
<keyword evidence="4" id="KW-0411">Iron-sulfur</keyword>
<sequence>MTIYPTPEQQTASEQQTETAELRALAQSGAEALDWDARAEDVIAWVAANFPTREVAVACSMQDAVLPALVAEQIPGVDVLFLETGYHFAETIAERNEVARALDVNIVDVTPRLTVAEQDEKHGKDLFASDPAACCRMRKMEPLAEALTGYRLWFTGVRRDEAPTRIDTPLVTFDELHGLIKVNPLATWSFDDLVSYSHEHSVPVNLLLENGYPSIGCQPCTQPVAPGEDPRSGRWAGSGKVECGIHTTEATS</sequence>
<accession>A0A917AUE4</accession>
<comment type="similarity">
    <text evidence="1 4">Belongs to the PAPS reductase family. CysH subfamily.</text>
</comment>
<dbReference type="RefSeq" id="WP_188685426.1">
    <property type="nucleotide sequence ID" value="NZ_BMIS01000009.1"/>
</dbReference>
<dbReference type="EC" id="1.8.4.10" evidence="4"/>
<name>A0A917AUE4_9MICC</name>
<dbReference type="InterPro" id="IPR014729">
    <property type="entry name" value="Rossmann-like_a/b/a_fold"/>
</dbReference>